<dbReference type="GeneID" id="93843819"/>
<keyword evidence="1" id="KW-0812">Transmembrane</keyword>
<evidence type="ECO:0000313" key="6">
    <source>
        <dbReference type="Proteomes" id="UP000321057"/>
    </source>
</evidence>
<dbReference type="Proteomes" id="UP000321057">
    <property type="component" value="Unassembled WGS sequence"/>
</dbReference>
<evidence type="ECO:0000256" key="1">
    <source>
        <dbReference type="SAM" id="Phobius"/>
    </source>
</evidence>
<dbReference type="RefSeq" id="WP_042737811.1">
    <property type="nucleotide sequence ID" value="NZ_BKAX01000006.1"/>
</dbReference>
<evidence type="ECO:0000313" key="4">
    <source>
        <dbReference type="EMBL" id="SUM30942.1"/>
    </source>
</evidence>
<dbReference type="Gene3D" id="2.40.128.690">
    <property type="entry name" value="YycH protein, domain 3-like"/>
    <property type="match status" value="1"/>
</dbReference>
<dbReference type="OrthoDB" id="2388036at2"/>
<dbReference type="EMBL" id="BKAX01000006">
    <property type="protein sequence ID" value="GEQ06276.1"/>
    <property type="molecule type" value="Genomic_DNA"/>
</dbReference>
<evidence type="ECO:0000259" key="2">
    <source>
        <dbReference type="Pfam" id="PF09648"/>
    </source>
</evidence>
<gene>
    <name evidence="4" type="primary">yycI</name>
    <name evidence="4" type="ORF">NCTC12195_00343</name>
    <name evidence="3" type="ORF">SGA02_21040</name>
</gene>
<accession>A0A0D0SQT3</accession>
<reference evidence="4 5" key="1">
    <citation type="submission" date="2018-06" db="EMBL/GenBank/DDBJ databases">
        <authorList>
            <consortium name="Pathogen Informatics"/>
            <person name="Doyle S."/>
        </authorList>
    </citation>
    <scope>NUCLEOTIDE SEQUENCE [LARGE SCALE GENOMIC DNA]</scope>
    <source>
        <strain evidence="4 5">NCTC12195</strain>
    </source>
</reference>
<feature type="domain" description="Regulatory protein YycH-like" evidence="2">
    <location>
        <begin position="35"/>
        <end position="251"/>
    </location>
</feature>
<evidence type="ECO:0000313" key="3">
    <source>
        <dbReference type="EMBL" id="GEQ06276.1"/>
    </source>
</evidence>
<dbReference type="InterPro" id="IPR018604">
    <property type="entry name" value="YycI-like"/>
</dbReference>
<evidence type="ECO:0000313" key="5">
    <source>
        <dbReference type="Proteomes" id="UP000255277"/>
    </source>
</evidence>
<sequence>MNWKRAKTLFIFVFILVNISLVIIYVDKVNKSHINDSDDENAVNFKQEEIQIPEHLPSVKDLKMQLLTARSYDFSSYVKSHSDVSSAKSGGTLKGEISDAIDVSNDQYTGLKTYAKDHIYKGEDYEMSKIDDDSVTFEQTYDNYPIMNNNRARLKFNVNDSGKASSYTQTAMKSIEPSKGANNDKKQVITARSAIEALYYNRYLKRNDEVTNARLGYYTVVKEPNVQVLEANWEIKVKHKDEIKTYYVEAVSDSPKIIEE</sequence>
<dbReference type="Pfam" id="PF09648">
    <property type="entry name" value="YycI"/>
    <property type="match status" value="1"/>
</dbReference>
<protein>
    <submittedName>
        <fullName evidence="4">YycH family protein</fullName>
    </submittedName>
</protein>
<dbReference type="AlphaFoldDB" id="A0A0D0SQT3"/>
<dbReference type="Proteomes" id="UP000255277">
    <property type="component" value="Unassembled WGS sequence"/>
</dbReference>
<name>A0A0D0SQT3_STAGA</name>
<keyword evidence="1" id="KW-1133">Transmembrane helix</keyword>
<dbReference type="EMBL" id="UHDK01000001">
    <property type="protein sequence ID" value="SUM30942.1"/>
    <property type="molecule type" value="Genomic_DNA"/>
</dbReference>
<proteinExistence type="predicted"/>
<organism evidence="4 5">
    <name type="scientific">Staphylococcus gallinarum</name>
    <dbReference type="NCBI Taxonomy" id="1293"/>
    <lineage>
        <taxon>Bacteria</taxon>
        <taxon>Bacillati</taxon>
        <taxon>Bacillota</taxon>
        <taxon>Bacilli</taxon>
        <taxon>Bacillales</taxon>
        <taxon>Staphylococcaceae</taxon>
        <taxon>Staphylococcus</taxon>
    </lineage>
</organism>
<reference evidence="3 6" key="2">
    <citation type="submission" date="2019-07" db="EMBL/GenBank/DDBJ databases">
        <title>Whole genome shotgun sequence of Staphylococcus gallinarum NBRC 109767.</title>
        <authorList>
            <person name="Hosoyama A."/>
            <person name="Uohara A."/>
            <person name="Ohji S."/>
            <person name="Ichikawa N."/>
        </authorList>
    </citation>
    <scope>NUCLEOTIDE SEQUENCE [LARGE SCALE GENOMIC DNA]</scope>
    <source>
        <strain evidence="3 6">NBRC 109767</strain>
    </source>
</reference>
<dbReference type="STRING" id="1293.SH09_01345"/>
<dbReference type="GO" id="GO:0016020">
    <property type="term" value="C:membrane"/>
    <property type="evidence" value="ECO:0007669"/>
    <property type="project" value="InterPro"/>
</dbReference>
<keyword evidence="6" id="KW-1185">Reference proteome</keyword>
<keyword evidence="1" id="KW-0472">Membrane</keyword>
<feature type="transmembrane region" description="Helical" evidence="1">
    <location>
        <begin position="9"/>
        <end position="26"/>
    </location>
</feature>